<keyword evidence="1" id="KW-0472">Membrane</keyword>
<comment type="caution">
    <text evidence="2">The sequence shown here is derived from an EMBL/GenBank/DDBJ whole genome shotgun (WGS) entry which is preliminary data.</text>
</comment>
<evidence type="ECO:0000313" key="2">
    <source>
        <dbReference type="EMBL" id="RRN44709.1"/>
    </source>
</evidence>
<dbReference type="InterPro" id="IPR008407">
    <property type="entry name" value="Brnchd-chn_aa_trnsp_AzlD"/>
</dbReference>
<sequence>MLGGWQALAAIVVMALITFALRALPFVAAGLLNRFRAIRTLGRFLPPAILGLLLIHTMVGFIQNDASTVGAWPSLAALAVTVVVQLASRHALLSILAGTGLYVVLRNASVLFQ</sequence>
<dbReference type="AlphaFoldDB" id="A0A3R8T274"/>
<keyword evidence="1" id="KW-0812">Transmembrane</keyword>
<accession>A0A3R8T274</accession>
<feature type="transmembrane region" description="Helical" evidence="1">
    <location>
        <begin position="75"/>
        <end position="105"/>
    </location>
</feature>
<dbReference type="Pfam" id="PF05437">
    <property type="entry name" value="AzlD"/>
    <property type="match status" value="1"/>
</dbReference>
<reference evidence="2 3" key="1">
    <citation type="submission" date="2018-11" db="EMBL/GenBank/DDBJ databases">
        <title>Genome sequencing of Lautropia sp. KCOM 2505 (= ChDC F240).</title>
        <authorList>
            <person name="Kook J.-K."/>
            <person name="Park S.-N."/>
            <person name="Lim Y.K."/>
        </authorList>
    </citation>
    <scope>NUCLEOTIDE SEQUENCE [LARGE SCALE GENOMIC DNA]</scope>
    <source>
        <strain evidence="2 3">KCOM 2505</strain>
    </source>
</reference>
<organism evidence="2 3">
    <name type="scientific">Lautropia dentalis</name>
    <dbReference type="NCBI Taxonomy" id="2490857"/>
    <lineage>
        <taxon>Bacteria</taxon>
        <taxon>Pseudomonadati</taxon>
        <taxon>Pseudomonadota</taxon>
        <taxon>Betaproteobacteria</taxon>
        <taxon>Burkholderiales</taxon>
        <taxon>Burkholderiaceae</taxon>
        <taxon>Lautropia</taxon>
    </lineage>
</organism>
<proteinExistence type="predicted"/>
<evidence type="ECO:0000256" key="1">
    <source>
        <dbReference type="SAM" id="Phobius"/>
    </source>
</evidence>
<feature type="transmembrane region" description="Helical" evidence="1">
    <location>
        <begin position="6"/>
        <end position="32"/>
    </location>
</feature>
<feature type="transmembrane region" description="Helical" evidence="1">
    <location>
        <begin position="44"/>
        <end position="63"/>
    </location>
</feature>
<name>A0A3R8T274_9BURK</name>
<dbReference type="Proteomes" id="UP000270261">
    <property type="component" value="Unassembled WGS sequence"/>
</dbReference>
<keyword evidence="3" id="KW-1185">Reference proteome</keyword>
<evidence type="ECO:0000313" key="3">
    <source>
        <dbReference type="Proteomes" id="UP000270261"/>
    </source>
</evidence>
<keyword evidence="1" id="KW-1133">Transmembrane helix</keyword>
<dbReference type="OrthoDB" id="5324916at2"/>
<dbReference type="EMBL" id="RRUE01000002">
    <property type="protein sequence ID" value="RRN44709.1"/>
    <property type="molecule type" value="Genomic_DNA"/>
</dbReference>
<protein>
    <submittedName>
        <fullName evidence="2">AzlD domain-containing protein</fullName>
    </submittedName>
</protein>
<gene>
    <name evidence="2" type="ORF">EHV23_14275</name>
</gene>